<organism evidence="3 4">
    <name type="scientific">Algibacter lectus</name>
    <dbReference type="NCBI Taxonomy" id="221126"/>
    <lineage>
        <taxon>Bacteria</taxon>
        <taxon>Pseudomonadati</taxon>
        <taxon>Bacteroidota</taxon>
        <taxon>Flavobacteriia</taxon>
        <taxon>Flavobacteriales</taxon>
        <taxon>Flavobacteriaceae</taxon>
        <taxon>Algibacter</taxon>
    </lineage>
</organism>
<dbReference type="InterPro" id="IPR050553">
    <property type="entry name" value="Thioredoxin_ResA/DsbE_sf"/>
</dbReference>
<protein>
    <recommendedName>
        <fullName evidence="2">Thioredoxin domain-containing protein</fullName>
    </recommendedName>
</protein>
<dbReference type="PROSITE" id="PS00194">
    <property type="entry name" value="THIOREDOXIN_1"/>
    <property type="match status" value="1"/>
</dbReference>
<proteinExistence type="predicted"/>
<dbReference type="PANTHER" id="PTHR42852:SF13">
    <property type="entry name" value="PROTEIN DIPZ"/>
    <property type="match status" value="1"/>
</dbReference>
<dbReference type="Proteomes" id="UP000029644">
    <property type="component" value="Unassembled WGS sequence"/>
</dbReference>
<evidence type="ECO:0000259" key="2">
    <source>
        <dbReference type="PROSITE" id="PS51352"/>
    </source>
</evidence>
<dbReference type="EMBL" id="BBNQ01000019">
    <property type="protein sequence ID" value="GAL64546.1"/>
    <property type="molecule type" value="Genomic_DNA"/>
</dbReference>
<dbReference type="InterPro" id="IPR000866">
    <property type="entry name" value="AhpC/TSA"/>
</dbReference>
<dbReference type="PANTHER" id="PTHR42852">
    <property type="entry name" value="THIOL:DISULFIDE INTERCHANGE PROTEIN DSBE"/>
    <property type="match status" value="1"/>
</dbReference>
<evidence type="ECO:0000256" key="1">
    <source>
        <dbReference type="ARBA" id="ARBA00023284"/>
    </source>
</evidence>
<comment type="caution">
    <text evidence="3">The sequence shown here is derived from an EMBL/GenBank/DDBJ whole genome shotgun (WGS) entry which is preliminary data.</text>
</comment>
<dbReference type="Pfam" id="PF00578">
    <property type="entry name" value="AhpC-TSA"/>
    <property type="match status" value="1"/>
</dbReference>
<sequence>MVSCKDNKNEASKVDKSEAIISQDIPVYDFEGLEPLLYTQNNKTYLINFWAMWCLPCVEELPYIQEYANKNPNVEVILVSMDFPKDIETKLKPFLKKNNITTKVVLLDDPDANSWINKINPEWSGAIPFTIMFNSEKRFYYERSFDDLQDIEIEISKNFNK</sequence>
<dbReference type="AlphaFoldDB" id="A0A090VIK3"/>
<dbReference type="CDD" id="cd02966">
    <property type="entry name" value="TlpA_like_family"/>
    <property type="match status" value="1"/>
</dbReference>
<dbReference type="InterPro" id="IPR017937">
    <property type="entry name" value="Thioredoxin_CS"/>
</dbReference>
<evidence type="ECO:0000313" key="3">
    <source>
        <dbReference type="EMBL" id="GAL64546.1"/>
    </source>
</evidence>
<dbReference type="Gene3D" id="3.40.30.10">
    <property type="entry name" value="Glutaredoxin"/>
    <property type="match status" value="1"/>
</dbReference>
<gene>
    <name evidence="3" type="ORF">JCM19300_4641</name>
</gene>
<evidence type="ECO:0000313" key="4">
    <source>
        <dbReference type="Proteomes" id="UP000029644"/>
    </source>
</evidence>
<keyword evidence="1" id="KW-0676">Redox-active center</keyword>
<dbReference type="InterPro" id="IPR013766">
    <property type="entry name" value="Thioredoxin_domain"/>
</dbReference>
<dbReference type="GO" id="GO:0016209">
    <property type="term" value="F:antioxidant activity"/>
    <property type="evidence" value="ECO:0007669"/>
    <property type="project" value="InterPro"/>
</dbReference>
<dbReference type="PROSITE" id="PS51352">
    <property type="entry name" value="THIOREDOXIN_2"/>
    <property type="match status" value="1"/>
</dbReference>
<feature type="domain" description="Thioredoxin" evidence="2">
    <location>
        <begin position="19"/>
        <end position="157"/>
    </location>
</feature>
<name>A0A090VIK3_9FLAO</name>
<dbReference type="SUPFAM" id="SSF52833">
    <property type="entry name" value="Thioredoxin-like"/>
    <property type="match status" value="1"/>
</dbReference>
<reference evidence="3 4" key="1">
    <citation type="journal article" date="2014" name="Genome Announc.">
        <title>Draft Genome Sequences of Marine Flavobacterium Algibacter lectus Strains SS8 and NR4.</title>
        <authorList>
            <person name="Takatani N."/>
            <person name="Nakanishi M."/>
            <person name="Meirelles P."/>
            <person name="Mino S."/>
            <person name="Suda W."/>
            <person name="Oshima K."/>
            <person name="Hattori M."/>
            <person name="Ohkuma M."/>
            <person name="Hosokawa M."/>
            <person name="Miyashita K."/>
            <person name="Thompson F.L."/>
            <person name="Niwa A."/>
            <person name="Sawabe T."/>
            <person name="Sawabe T."/>
        </authorList>
    </citation>
    <scope>NUCLEOTIDE SEQUENCE [LARGE SCALE GENOMIC DNA]</scope>
    <source>
        <strain evidence="3 4">JCM 19300</strain>
    </source>
</reference>
<dbReference type="GO" id="GO:0016491">
    <property type="term" value="F:oxidoreductase activity"/>
    <property type="evidence" value="ECO:0007669"/>
    <property type="project" value="InterPro"/>
</dbReference>
<accession>A0A090VIK3</accession>
<dbReference type="InterPro" id="IPR036249">
    <property type="entry name" value="Thioredoxin-like_sf"/>
</dbReference>